<accession>A0A645A2Q9</accession>
<sequence>MKRKTILFAAISLLLLIGGTGCEKEFNKSNCYTGEVITLFGVGHERYNIVAITKVPSKYSLPVGTTIAFDIERYGKKVEIGDIIDFEISMYEKWVGPATADHLWPEYVGIIKSCKN</sequence>
<dbReference type="PROSITE" id="PS51257">
    <property type="entry name" value="PROKAR_LIPOPROTEIN"/>
    <property type="match status" value="1"/>
</dbReference>
<dbReference type="AlphaFoldDB" id="A0A645A2Q9"/>
<reference evidence="1" key="1">
    <citation type="submission" date="2019-08" db="EMBL/GenBank/DDBJ databases">
        <authorList>
            <person name="Kucharzyk K."/>
            <person name="Murdoch R.W."/>
            <person name="Higgins S."/>
            <person name="Loffler F."/>
        </authorList>
    </citation>
    <scope>NUCLEOTIDE SEQUENCE</scope>
</reference>
<protein>
    <recommendedName>
        <fullName evidence="2">DUF3221 domain-containing protein</fullName>
    </recommendedName>
</protein>
<gene>
    <name evidence="1" type="ORF">SDC9_94191</name>
</gene>
<dbReference type="EMBL" id="VSSQ01011693">
    <property type="protein sequence ID" value="MPM47480.1"/>
    <property type="molecule type" value="Genomic_DNA"/>
</dbReference>
<proteinExistence type="predicted"/>
<evidence type="ECO:0008006" key="2">
    <source>
        <dbReference type="Google" id="ProtNLM"/>
    </source>
</evidence>
<organism evidence="1">
    <name type="scientific">bioreactor metagenome</name>
    <dbReference type="NCBI Taxonomy" id="1076179"/>
    <lineage>
        <taxon>unclassified sequences</taxon>
        <taxon>metagenomes</taxon>
        <taxon>ecological metagenomes</taxon>
    </lineage>
</organism>
<name>A0A645A2Q9_9ZZZZ</name>
<comment type="caution">
    <text evidence="1">The sequence shown here is derived from an EMBL/GenBank/DDBJ whole genome shotgun (WGS) entry which is preliminary data.</text>
</comment>
<evidence type="ECO:0000313" key="1">
    <source>
        <dbReference type="EMBL" id="MPM47480.1"/>
    </source>
</evidence>